<reference evidence="1 2" key="1">
    <citation type="journal article" date="2018" name="Front. Plant Sci.">
        <title>Red Clover (Trifolium pratense) and Zigzag Clover (T. medium) - A Picture of Genomic Similarities and Differences.</title>
        <authorList>
            <person name="Dluhosova J."/>
            <person name="Istvanek J."/>
            <person name="Nedelnik J."/>
            <person name="Repkova J."/>
        </authorList>
    </citation>
    <scope>NUCLEOTIDE SEQUENCE [LARGE SCALE GENOMIC DNA]</scope>
    <source>
        <strain evidence="2">cv. 10/8</strain>
        <tissue evidence="1">Leaf</tissue>
    </source>
</reference>
<evidence type="ECO:0000313" key="2">
    <source>
        <dbReference type="Proteomes" id="UP000265520"/>
    </source>
</evidence>
<keyword evidence="2" id="KW-1185">Reference proteome</keyword>
<dbReference type="Proteomes" id="UP000265520">
    <property type="component" value="Unassembled WGS sequence"/>
</dbReference>
<name>A0A392QP70_9FABA</name>
<dbReference type="EMBL" id="LXQA010149142">
    <property type="protein sequence ID" value="MCI25749.1"/>
    <property type="molecule type" value="Genomic_DNA"/>
</dbReference>
<accession>A0A392QP70</accession>
<protein>
    <submittedName>
        <fullName evidence="1">Uncharacterized protein</fullName>
    </submittedName>
</protein>
<organism evidence="1 2">
    <name type="scientific">Trifolium medium</name>
    <dbReference type="NCBI Taxonomy" id="97028"/>
    <lineage>
        <taxon>Eukaryota</taxon>
        <taxon>Viridiplantae</taxon>
        <taxon>Streptophyta</taxon>
        <taxon>Embryophyta</taxon>
        <taxon>Tracheophyta</taxon>
        <taxon>Spermatophyta</taxon>
        <taxon>Magnoliopsida</taxon>
        <taxon>eudicotyledons</taxon>
        <taxon>Gunneridae</taxon>
        <taxon>Pentapetalae</taxon>
        <taxon>rosids</taxon>
        <taxon>fabids</taxon>
        <taxon>Fabales</taxon>
        <taxon>Fabaceae</taxon>
        <taxon>Papilionoideae</taxon>
        <taxon>50 kb inversion clade</taxon>
        <taxon>NPAAA clade</taxon>
        <taxon>Hologalegina</taxon>
        <taxon>IRL clade</taxon>
        <taxon>Trifolieae</taxon>
        <taxon>Trifolium</taxon>
    </lineage>
</organism>
<comment type="caution">
    <text evidence="1">The sequence shown here is derived from an EMBL/GenBank/DDBJ whole genome shotgun (WGS) entry which is preliminary data.</text>
</comment>
<proteinExistence type="predicted"/>
<dbReference type="Gene3D" id="3.40.50.1460">
    <property type="match status" value="1"/>
</dbReference>
<sequence length="61" mass="6852">MIRESKEGDELVIMFSGHGGHNESRTFMFAGVDEKGKDNYISDRELQRAISHRPDGVSLSI</sequence>
<evidence type="ECO:0000313" key="1">
    <source>
        <dbReference type="EMBL" id="MCI25749.1"/>
    </source>
</evidence>
<dbReference type="AlphaFoldDB" id="A0A392QP70"/>